<organism evidence="1 2">
    <name type="scientific">Nephila pilipes</name>
    <name type="common">Giant wood spider</name>
    <name type="synonym">Nephila maculata</name>
    <dbReference type="NCBI Taxonomy" id="299642"/>
    <lineage>
        <taxon>Eukaryota</taxon>
        <taxon>Metazoa</taxon>
        <taxon>Ecdysozoa</taxon>
        <taxon>Arthropoda</taxon>
        <taxon>Chelicerata</taxon>
        <taxon>Arachnida</taxon>
        <taxon>Araneae</taxon>
        <taxon>Araneomorphae</taxon>
        <taxon>Entelegynae</taxon>
        <taxon>Araneoidea</taxon>
        <taxon>Nephilidae</taxon>
        <taxon>Nephila</taxon>
    </lineage>
</organism>
<dbReference type="Proteomes" id="UP000887013">
    <property type="component" value="Unassembled WGS sequence"/>
</dbReference>
<sequence>MCSLPTMPLCGRYHLTTDAALTSDVAVWMSRLQCLLQQQPFIGSSIFPREGNQPCAFDTGTAVWLSGGRLSGEYAVIFPGIAMQRTGEYREERNYPKAICG</sequence>
<proteinExistence type="predicted"/>
<comment type="caution">
    <text evidence="1">The sequence shown here is derived from an EMBL/GenBank/DDBJ whole genome shotgun (WGS) entry which is preliminary data.</text>
</comment>
<accession>A0A8X6UQK8</accession>
<gene>
    <name evidence="1" type="ORF">NPIL_268081</name>
</gene>
<dbReference type="AlphaFoldDB" id="A0A8X6UQK8"/>
<dbReference type="EMBL" id="BMAW01131114">
    <property type="protein sequence ID" value="GFU37937.1"/>
    <property type="molecule type" value="Genomic_DNA"/>
</dbReference>
<evidence type="ECO:0000313" key="1">
    <source>
        <dbReference type="EMBL" id="GFU37937.1"/>
    </source>
</evidence>
<reference evidence="1" key="1">
    <citation type="submission" date="2020-08" db="EMBL/GenBank/DDBJ databases">
        <title>Multicomponent nature underlies the extraordinary mechanical properties of spider dragline silk.</title>
        <authorList>
            <person name="Kono N."/>
            <person name="Nakamura H."/>
            <person name="Mori M."/>
            <person name="Yoshida Y."/>
            <person name="Ohtoshi R."/>
            <person name="Malay A.D."/>
            <person name="Moran D.A.P."/>
            <person name="Tomita M."/>
            <person name="Numata K."/>
            <person name="Arakawa K."/>
        </authorList>
    </citation>
    <scope>NUCLEOTIDE SEQUENCE</scope>
</reference>
<keyword evidence="2" id="KW-1185">Reference proteome</keyword>
<protein>
    <submittedName>
        <fullName evidence="1">Uncharacterized protein</fullName>
    </submittedName>
</protein>
<evidence type="ECO:0000313" key="2">
    <source>
        <dbReference type="Proteomes" id="UP000887013"/>
    </source>
</evidence>
<name>A0A8X6UQK8_NEPPI</name>